<dbReference type="GO" id="GO:0008236">
    <property type="term" value="F:serine-type peptidase activity"/>
    <property type="evidence" value="ECO:0007669"/>
    <property type="project" value="UniProtKB-KW"/>
</dbReference>
<dbReference type="Gene3D" id="3.90.226.10">
    <property type="entry name" value="2-enoyl-CoA Hydratase, Chain A, domain 1"/>
    <property type="match status" value="1"/>
</dbReference>
<dbReference type="SUPFAM" id="SSF50156">
    <property type="entry name" value="PDZ domain-like"/>
    <property type="match status" value="1"/>
</dbReference>
<sequence length="1031" mass="109667">MLAPMVARRLAAGLASVLLCACSAKDPGEAAAAARPAEEAAAPEIDVAARLQLDRRRFPLTVWAAYVVQQEYFDKERIDPREQFAEALRHLGLNTPEFFAAVAGDTATVTVADFRREFSLAGLTDLPSVADRLEEVLAFVQDSLRLDAEATHKVEYAAINGMLAPLDPHTILLTPEEHTDLGVKTRGQFGGIGAEIREDERRIRIVKVLPNSPAAAAGLKDGDLLLQIDKQSTVNLRSPDAQLMLRGPVDTKVTVKIQRGQETLTLTITRKIIRVDSVTASLLPGKIAYLEISTFQENTGEQVRKAIADLTPKGEALRGVVLDLRDNSGGLLTQAVEVVDALVAEGELVIVRSAMGREAEDAAPEVNLPADAAVVALINEDSASAAEIVSGGVKALGRGVVVGRPSFGKGTVQLLKPQNLYGRELALKMTIAEYQVAGDTKIQTVGVRPDLSIYPVELSEIVAVANYFDTERFERRRESTQVAHLPSAKHEAAFAGKAAGDEPRLRYFAGRQGTSLPRPSEGPAAMADPEVQIARDVADALAGLSDSKQRAARLAALTGEIAAREDQKIADGIAATKIDWTGALGAGSDPALELRARVVDDKKIAAGQPFTLRVEVTNTGSEPAERVHVITDCLRDELDGIELLLGRIEPGATVSRDVRLYVMAWHTDLVDTLRVDVHAGEPGPAPDATATVRFDIAGLPRPRFAYDYWIVDDPELATAAPQRPKSPPIPGEPPFAVKGNGDGVLQPGEQVLLALEIRNDSGADSSDARALIHNMSGAQVLLEEGFLQLGKIPAKTAVRGAFGLSVSEQADPNKPVELEVIVADVVVRESVRHKFDVPLGPPASGFVAGPARVVAGEEPVRLYNAADSQARQLAEVAGGTALDILGAAGGWSAVAAGPGRRAWLPSDLVKPGGAVGKGSKLPDRPALLVQPPVIEVDPVAPVATGDTVEIRGTARHEGRVRDVVVAVKPPGTAQVERKLDYRANPAHQGAAARSLDFAAQVPLEPGSNRILVTARDGDDIEATREVWVFRE</sequence>
<evidence type="ECO:0000256" key="2">
    <source>
        <dbReference type="ARBA" id="ARBA00022670"/>
    </source>
</evidence>
<keyword evidence="3" id="KW-0378">Hydrolase</keyword>
<proteinExistence type="inferred from homology"/>
<keyword evidence="2 7" id="KW-0645">Protease</keyword>
<evidence type="ECO:0000256" key="5">
    <source>
        <dbReference type="SAM" id="SignalP"/>
    </source>
</evidence>
<dbReference type="Gene3D" id="3.30.750.44">
    <property type="match status" value="1"/>
</dbReference>
<dbReference type="InterPro" id="IPR003646">
    <property type="entry name" value="SH3-like_bac-type"/>
</dbReference>
<dbReference type="SMART" id="SM00245">
    <property type="entry name" value="TSPc"/>
    <property type="match status" value="1"/>
</dbReference>
<dbReference type="InterPro" id="IPR029045">
    <property type="entry name" value="ClpP/crotonase-like_dom_sf"/>
</dbReference>
<dbReference type="OrthoDB" id="9812068at2"/>
<dbReference type="EMBL" id="FOMX01000003">
    <property type="protein sequence ID" value="SFD65278.1"/>
    <property type="molecule type" value="Genomic_DNA"/>
</dbReference>
<dbReference type="Pfam" id="PF03572">
    <property type="entry name" value="Peptidase_S41"/>
    <property type="match status" value="1"/>
</dbReference>
<evidence type="ECO:0000313" key="8">
    <source>
        <dbReference type="Proteomes" id="UP000199400"/>
    </source>
</evidence>
<evidence type="ECO:0000313" key="7">
    <source>
        <dbReference type="EMBL" id="SFD65278.1"/>
    </source>
</evidence>
<feature type="chain" id="PRO_5011692823" evidence="5">
    <location>
        <begin position="25"/>
        <end position="1031"/>
    </location>
</feature>
<dbReference type="InterPro" id="IPR023831">
    <property type="entry name" value="MXAN_5808-like"/>
</dbReference>
<dbReference type="NCBIfam" id="TIGR03900">
    <property type="entry name" value="prc_long_Delta"/>
    <property type="match status" value="1"/>
</dbReference>
<dbReference type="CDD" id="cd07560">
    <property type="entry name" value="Peptidase_S41_CPP"/>
    <property type="match status" value="1"/>
</dbReference>
<keyword evidence="4" id="KW-0720">Serine protease</keyword>
<dbReference type="NCBIfam" id="TIGR00225">
    <property type="entry name" value="prc"/>
    <property type="match status" value="1"/>
</dbReference>
<dbReference type="CDD" id="cd06782">
    <property type="entry name" value="cpPDZ_CPP-like"/>
    <property type="match status" value="1"/>
</dbReference>
<dbReference type="Gene3D" id="2.30.42.10">
    <property type="match status" value="1"/>
</dbReference>
<keyword evidence="5" id="KW-0732">Signal</keyword>
<dbReference type="PANTHER" id="PTHR32060:SF30">
    <property type="entry name" value="CARBOXY-TERMINAL PROCESSING PROTEASE CTPA"/>
    <property type="match status" value="1"/>
</dbReference>
<dbReference type="PANTHER" id="PTHR32060">
    <property type="entry name" value="TAIL-SPECIFIC PROTEASE"/>
    <property type="match status" value="1"/>
</dbReference>
<keyword evidence="8" id="KW-1185">Reference proteome</keyword>
<dbReference type="Pfam" id="PF00595">
    <property type="entry name" value="PDZ"/>
    <property type="match status" value="1"/>
</dbReference>
<feature type="domain" description="PDZ" evidence="6">
    <location>
        <begin position="178"/>
        <end position="272"/>
    </location>
</feature>
<dbReference type="SMART" id="SM00228">
    <property type="entry name" value="PDZ"/>
    <property type="match status" value="1"/>
</dbReference>
<dbReference type="SUPFAM" id="SSF52096">
    <property type="entry name" value="ClpP/crotonase"/>
    <property type="match status" value="1"/>
</dbReference>
<evidence type="ECO:0000259" key="6">
    <source>
        <dbReference type="PROSITE" id="PS50106"/>
    </source>
</evidence>
<dbReference type="InterPro" id="IPR004447">
    <property type="entry name" value="Peptidase_S41A"/>
</dbReference>
<dbReference type="InterPro" id="IPR001478">
    <property type="entry name" value="PDZ"/>
</dbReference>
<name>A0A1I1U6T5_9BACT</name>
<dbReference type="GO" id="GO:0006508">
    <property type="term" value="P:proteolysis"/>
    <property type="evidence" value="ECO:0007669"/>
    <property type="project" value="UniProtKB-KW"/>
</dbReference>
<comment type="similarity">
    <text evidence="1">Belongs to the peptidase S41A family.</text>
</comment>
<evidence type="ECO:0000256" key="4">
    <source>
        <dbReference type="ARBA" id="ARBA00022825"/>
    </source>
</evidence>
<dbReference type="InterPro" id="IPR005151">
    <property type="entry name" value="Tail-specific_protease"/>
</dbReference>
<dbReference type="GO" id="GO:0030288">
    <property type="term" value="C:outer membrane-bounded periplasmic space"/>
    <property type="evidence" value="ECO:0007669"/>
    <property type="project" value="TreeGrafter"/>
</dbReference>
<dbReference type="GO" id="GO:0007165">
    <property type="term" value="P:signal transduction"/>
    <property type="evidence" value="ECO:0007669"/>
    <property type="project" value="TreeGrafter"/>
</dbReference>
<dbReference type="Proteomes" id="UP000199400">
    <property type="component" value="Unassembled WGS sequence"/>
</dbReference>
<dbReference type="GO" id="GO:0004175">
    <property type="term" value="F:endopeptidase activity"/>
    <property type="evidence" value="ECO:0007669"/>
    <property type="project" value="TreeGrafter"/>
</dbReference>
<gene>
    <name evidence="7" type="ORF">SAMN02745121_00937</name>
</gene>
<organism evidence="7 8">
    <name type="scientific">Nannocystis exedens</name>
    <dbReference type="NCBI Taxonomy" id="54"/>
    <lineage>
        <taxon>Bacteria</taxon>
        <taxon>Pseudomonadati</taxon>
        <taxon>Myxococcota</taxon>
        <taxon>Polyangia</taxon>
        <taxon>Nannocystales</taxon>
        <taxon>Nannocystaceae</taxon>
        <taxon>Nannocystis</taxon>
    </lineage>
</organism>
<dbReference type="InterPro" id="IPR036034">
    <property type="entry name" value="PDZ_sf"/>
</dbReference>
<dbReference type="PROSITE" id="PS50106">
    <property type="entry name" value="PDZ"/>
    <property type="match status" value="1"/>
</dbReference>
<reference evidence="8" key="1">
    <citation type="submission" date="2016-10" db="EMBL/GenBank/DDBJ databases">
        <authorList>
            <person name="Varghese N."/>
            <person name="Submissions S."/>
        </authorList>
    </citation>
    <scope>NUCLEOTIDE SEQUENCE [LARGE SCALE GENOMIC DNA]</scope>
    <source>
        <strain evidence="8">ATCC 25963</strain>
    </source>
</reference>
<accession>A0A1I1U6T5</accession>
<dbReference type="SMART" id="SM00287">
    <property type="entry name" value="SH3b"/>
    <property type="match status" value="1"/>
</dbReference>
<evidence type="ECO:0000256" key="1">
    <source>
        <dbReference type="ARBA" id="ARBA00009179"/>
    </source>
</evidence>
<dbReference type="STRING" id="54.SAMN02745121_00937"/>
<protein>
    <submittedName>
        <fullName evidence="7">Carboxyl-terminal processing protease</fullName>
    </submittedName>
</protein>
<feature type="signal peptide" evidence="5">
    <location>
        <begin position="1"/>
        <end position="24"/>
    </location>
</feature>
<evidence type="ECO:0000256" key="3">
    <source>
        <dbReference type="ARBA" id="ARBA00022801"/>
    </source>
</evidence>
<dbReference type="AlphaFoldDB" id="A0A1I1U6T5"/>